<dbReference type="Pfam" id="PF04076">
    <property type="entry name" value="BOF"/>
    <property type="match status" value="1"/>
</dbReference>
<dbReference type="Proteomes" id="UP000623509">
    <property type="component" value="Unassembled WGS sequence"/>
</dbReference>
<evidence type="ECO:0000313" key="2">
    <source>
        <dbReference type="EMBL" id="KAF7599143.1"/>
    </source>
</evidence>
<organism evidence="3 4">
    <name type="scientific">Candidatus Dactylopiibacterium carminicum</name>
    <dbReference type="NCBI Taxonomy" id="857335"/>
    <lineage>
        <taxon>Bacteria</taxon>
        <taxon>Pseudomonadati</taxon>
        <taxon>Pseudomonadota</taxon>
        <taxon>Betaproteobacteria</taxon>
        <taxon>Rhodocyclales</taxon>
        <taxon>Rhodocyclaceae</taxon>
        <taxon>Candidatus Dactylopiibacterium</taxon>
    </lineage>
</organism>
<evidence type="ECO:0000256" key="1">
    <source>
        <dbReference type="ARBA" id="ARBA00022729"/>
    </source>
</evidence>
<dbReference type="PANTHER" id="PTHR36571:SF1">
    <property type="entry name" value="PROTEIN YGIW"/>
    <property type="match status" value="1"/>
</dbReference>
<dbReference type="Gene3D" id="2.40.50.200">
    <property type="entry name" value="Bacterial OB-fold"/>
    <property type="match status" value="1"/>
</dbReference>
<evidence type="ECO:0000313" key="5">
    <source>
        <dbReference type="Proteomes" id="UP000623509"/>
    </source>
</evidence>
<protein>
    <submittedName>
        <fullName evidence="3">Uncharacterized protein</fullName>
    </submittedName>
</protein>
<dbReference type="EMBL" id="NMRN01000051">
    <property type="protein sequence ID" value="PAS91998.1"/>
    <property type="molecule type" value="Genomic_DNA"/>
</dbReference>
<reference evidence="3 4" key="2">
    <citation type="submission" date="2017-07" db="EMBL/GenBank/DDBJ databases">
        <title>Candidatus Dactylopiibacterium carminicum, a nitrogen-fixing symbiont of the cochineal insect Dactylopius coccus and Dactylopius opuntiae (Hemiptera: Coccoidea: Dactylopiidae).</title>
        <authorList>
            <person name="Vera A."/>
        </authorList>
    </citation>
    <scope>NUCLEOTIDE SEQUENCE [LARGE SCALE GENOMIC DNA]</scope>
    <source>
        <strain evidence="3 4">NFDCM</strain>
    </source>
</reference>
<name>A0A272EPI6_9RHOO</name>
<dbReference type="RefSeq" id="WP_095524666.1">
    <property type="nucleotide sequence ID" value="NZ_MDUX01000027.1"/>
</dbReference>
<dbReference type="Proteomes" id="UP000216107">
    <property type="component" value="Unassembled WGS sequence"/>
</dbReference>
<dbReference type="OrthoDB" id="6650354at2"/>
<evidence type="ECO:0000313" key="3">
    <source>
        <dbReference type="EMBL" id="PAS91998.1"/>
    </source>
</evidence>
<keyword evidence="5" id="KW-1185">Reference proteome</keyword>
<reference evidence="2 5" key="1">
    <citation type="submission" date="2016-08" db="EMBL/GenBank/DDBJ databases">
        <title>Candidatus Dactylopiibacterium carminicum genome sequence.</title>
        <authorList>
            <person name="Ramirez-Puebla S.T."/>
            <person name="Ormeno-Orrillo E."/>
            <person name="Vera-Ponce De Leon A."/>
            <person name="Luis L."/>
            <person name="Sanchez-Flores A."/>
            <person name="Monica R."/>
            <person name="Martinez-Romero E."/>
        </authorList>
    </citation>
    <scope>NUCLEOTIDE SEQUENCE [LARGE SCALE GENOMIC DNA]</scope>
    <source>
        <strain evidence="2">END1</strain>
    </source>
</reference>
<evidence type="ECO:0000313" key="4">
    <source>
        <dbReference type="Proteomes" id="UP000216107"/>
    </source>
</evidence>
<comment type="caution">
    <text evidence="3">The sequence shown here is derived from an EMBL/GenBank/DDBJ whole genome shotgun (WGS) entry which is preliminary data.</text>
</comment>
<dbReference type="NCBIfam" id="NF033674">
    <property type="entry name" value="stress_OB_fold"/>
    <property type="match status" value="1"/>
</dbReference>
<dbReference type="PANTHER" id="PTHR36571">
    <property type="entry name" value="PROTEIN YGIW"/>
    <property type="match status" value="1"/>
</dbReference>
<sequence length="110" mass="12083">MSALLIGSLPAMAQYVGPHAASSTVQQLGGLIGKDRFVTLKGNITRHVGKDLYEFSDGTGSVYLDIDRKHWRWPADTSIDHTTPVEIRGKYISQAFGPDKVKVSDVRLVK</sequence>
<dbReference type="AlphaFoldDB" id="A0A272EPI6"/>
<dbReference type="InterPro" id="IPR036700">
    <property type="entry name" value="BOBF_sf"/>
</dbReference>
<dbReference type="EMBL" id="MDUX01000027">
    <property type="protein sequence ID" value="KAF7599143.1"/>
    <property type="molecule type" value="Genomic_DNA"/>
</dbReference>
<proteinExistence type="predicted"/>
<gene>
    <name evidence="2" type="ORF">BGI27_09620</name>
    <name evidence="3" type="ORF">CGU29_13560</name>
</gene>
<keyword evidence="1" id="KW-0732">Signal</keyword>
<accession>A0A272EPI6</accession>
<dbReference type="SUPFAM" id="SSF101756">
    <property type="entry name" value="Hypothetical protein YgiW"/>
    <property type="match status" value="1"/>
</dbReference>
<dbReference type="InterPro" id="IPR005220">
    <property type="entry name" value="CarO-like"/>
</dbReference>